<evidence type="ECO:0000313" key="1">
    <source>
        <dbReference type="EMBL" id="KAK5933427.1"/>
    </source>
</evidence>
<name>A0AAN8HZD1_CHAGU</name>
<dbReference type="AlphaFoldDB" id="A0AAN8HZD1"/>
<gene>
    <name evidence="1" type="ORF">CgunFtcFv8_013911</name>
</gene>
<proteinExistence type="predicted"/>
<comment type="caution">
    <text evidence="1">The sequence shown here is derived from an EMBL/GenBank/DDBJ whole genome shotgun (WGS) entry which is preliminary data.</text>
</comment>
<keyword evidence="2" id="KW-1185">Reference proteome</keyword>
<reference evidence="1 2" key="1">
    <citation type="journal article" date="2023" name="Mol. Biol. Evol.">
        <title>Genomics of Secondarily Temperate Adaptation in the Only Non-Antarctic Icefish.</title>
        <authorList>
            <person name="Rivera-Colon A.G."/>
            <person name="Rayamajhi N."/>
            <person name="Minhas B.F."/>
            <person name="Madrigal G."/>
            <person name="Bilyk K.T."/>
            <person name="Yoon V."/>
            <person name="Hune M."/>
            <person name="Gregory S."/>
            <person name="Cheng C.H.C."/>
            <person name="Catchen J.M."/>
        </authorList>
    </citation>
    <scope>NUCLEOTIDE SEQUENCE [LARGE SCALE GENOMIC DNA]</scope>
    <source>
        <tissue evidence="1">White muscle</tissue>
    </source>
</reference>
<organism evidence="1 2">
    <name type="scientific">Champsocephalus gunnari</name>
    <name type="common">Mackerel icefish</name>
    <dbReference type="NCBI Taxonomy" id="52237"/>
    <lineage>
        <taxon>Eukaryota</taxon>
        <taxon>Metazoa</taxon>
        <taxon>Chordata</taxon>
        <taxon>Craniata</taxon>
        <taxon>Vertebrata</taxon>
        <taxon>Euteleostomi</taxon>
        <taxon>Actinopterygii</taxon>
        <taxon>Neopterygii</taxon>
        <taxon>Teleostei</taxon>
        <taxon>Neoteleostei</taxon>
        <taxon>Acanthomorphata</taxon>
        <taxon>Eupercaria</taxon>
        <taxon>Perciformes</taxon>
        <taxon>Notothenioidei</taxon>
        <taxon>Channichthyidae</taxon>
        <taxon>Champsocephalus</taxon>
    </lineage>
</organism>
<sequence>MYLKEMAEYMDIPASNPKRFVSAYDVGMQTKRLLPVYKVLYYGFMGNEDKALYQDPLQQLYEDYHVSEKAQRRITLMLCTKTSVRKV</sequence>
<dbReference type="EMBL" id="JAURVH010001514">
    <property type="protein sequence ID" value="KAK5933427.1"/>
    <property type="molecule type" value="Genomic_DNA"/>
</dbReference>
<dbReference type="Proteomes" id="UP001331515">
    <property type="component" value="Unassembled WGS sequence"/>
</dbReference>
<evidence type="ECO:0000313" key="2">
    <source>
        <dbReference type="Proteomes" id="UP001331515"/>
    </source>
</evidence>
<protein>
    <submittedName>
        <fullName evidence="1">Uncharacterized protein</fullName>
    </submittedName>
</protein>
<accession>A0AAN8HZD1</accession>